<proteinExistence type="predicted"/>
<dbReference type="PROSITE" id="PS50905">
    <property type="entry name" value="FERRITIN_LIKE"/>
    <property type="match status" value="1"/>
</dbReference>
<comment type="caution">
    <text evidence="2">The sequence shown here is derived from an EMBL/GenBank/DDBJ whole genome shotgun (WGS) entry which is preliminary data.</text>
</comment>
<dbReference type="InterPro" id="IPR009040">
    <property type="entry name" value="Ferritin-like_diiron"/>
</dbReference>
<dbReference type="InterPro" id="IPR008331">
    <property type="entry name" value="Ferritin_DPS_dom"/>
</dbReference>
<dbReference type="Proteomes" id="UP000037315">
    <property type="component" value="Unassembled WGS sequence"/>
</dbReference>
<organism evidence="2 3">
    <name type="scientific">Franconibacter pulveris</name>
    <dbReference type="NCBI Taxonomy" id="435910"/>
    <lineage>
        <taxon>Bacteria</taxon>
        <taxon>Pseudomonadati</taxon>
        <taxon>Pseudomonadota</taxon>
        <taxon>Gammaproteobacteria</taxon>
        <taxon>Enterobacterales</taxon>
        <taxon>Enterobacteriaceae</taxon>
        <taxon>Franconibacter</taxon>
    </lineage>
</organism>
<dbReference type="InterPro" id="IPR012347">
    <property type="entry name" value="Ferritin-like"/>
</dbReference>
<dbReference type="AlphaFoldDB" id="A0A0J8VM47"/>
<dbReference type="NCBIfam" id="NF011597">
    <property type="entry name" value="PRK15022.1"/>
    <property type="match status" value="1"/>
</dbReference>
<gene>
    <name evidence="2" type="ORF">ACH50_12175</name>
</gene>
<dbReference type="SUPFAM" id="SSF47240">
    <property type="entry name" value="Ferritin-like"/>
    <property type="match status" value="1"/>
</dbReference>
<keyword evidence="3" id="KW-1185">Reference proteome</keyword>
<dbReference type="GO" id="GO:0008199">
    <property type="term" value="F:ferric iron binding"/>
    <property type="evidence" value="ECO:0007669"/>
    <property type="project" value="InterPro"/>
</dbReference>
<dbReference type="Pfam" id="PF00210">
    <property type="entry name" value="Ferritin"/>
    <property type="match status" value="1"/>
</dbReference>
<evidence type="ECO:0000313" key="3">
    <source>
        <dbReference type="Proteomes" id="UP000037315"/>
    </source>
</evidence>
<name>A0A0J8VM47_9ENTR</name>
<dbReference type="PATRIC" id="fig|1656095.3.peg.2520"/>
<dbReference type="RefSeq" id="WP_024561103.1">
    <property type="nucleotide sequence ID" value="NZ_LFEJ01000015.1"/>
</dbReference>
<dbReference type="InterPro" id="IPR009078">
    <property type="entry name" value="Ferritin-like_SF"/>
</dbReference>
<evidence type="ECO:0000313" key="2">
    <source>
        <dbReference type="EMBL" id="KMV34166.1"/>
    </source>
</evidence>
<feature type="domain" description="Ferritin-like diiron" evidence="1">
    <location>
        <begin position="1"/>
        <end position="145"/>
    </location>
</feature>
<dbReference type="STRING" id="1121863.GCA_000621185_03217"/>
<dbReference type="EMBL" id="LFEJ01000015">
    <property type="protein sequence ID" value="KMV34166.1"/>
    <property type="molecule type" value="Genomic_DNA"/>
</dbReference>
<evidence type="ECO:0000259" key="1">
    <source>
        <dbReference type="PROSITE" id="PS50905"/>
    </source>
</evidence>
<dbReference type="Gene3D" id="1.20.1260.10">
    <property type="match status" value="1"/>
</dbReference>
<protein>
    <recommendedName>
        <fullName evidence="1">Ferritin-like diiron domain-containing protein</fullName>
    </recommendedName>
</protein>
<dbReference type="OrthoDB" id="9801481at2"/>
<reference evidence="2 3" key="1">
    <citation type="submission" date="2015-06" db="EMBL/GenBank/DDBJ databases">
        <title>Genome sequencing of Cronobacter sp. strain DJ34 isolated from petroleum contaminated sludge of Duliajan Oil Fields, Assam, India.</title>
        <authorList>
            <person name="Pal S."/>
            <person name="Banerjee T.D."/>
            <person name="Roy A."/>
            <person name="Sar P."/>
            <person name="Kazy S.K."/>
        </authorList>
    </citation>
    <scope>NUCLEOTIDE SEQUENCE [LARGE SCALE GENOMIC DNA]</scope>
    <source>
        <strain evidence="2 3">DJ34</strain>
    </source>
</reference>
<sequence>MPTREIFQKLNAQVNREFNASHLYLRLSDWCTEHNLNGAATFLRNQAKNNVTQMMSLFDYMKQEGADPIIGATPVSACDCRSLEELFLRTLEDLKQRSASLSDLTLLAKDCHDDATCRVLESLAASHAENRQFLQALLEEVRAASREGVPLADTDRGFLNLVNYEHHSSV</sequence>
<accession>A0A0J8VM47</accession>